<feature type="compositionally biased region" description="Polar residues" evidence="1">
    <location>
        <begin position="49"/>
        <end position="63"/>
    </location>
</feature>
<dbReference type="AlphaFoldDB" id="A0A0C9W2C0"/>
<feature type="compositionally biased region" description="Polar residues" evidence="1">
    <location>
        <begin position="30"/>
        <end position="42"/>
    </location>
</feature>
<accession>A0A0C9W2C0</accession>
<feature type="region of interest" description="Disordered" evidence="1">
    <location>
        <begin position="1"/>
        <end position="63"/>
    </location>
</feature>
<protein>
    <submittedName>
        <fullName evidence="2">Unplaced genomic scaffold SPHSTscaffold_38, whole genome shotgun sequence</fullName>
    </submittedName>
</protein>
<evidence type="ECO:0000256" key="1">
    <source>
        <dbReference type="SAM" id="MobiDB-lite"/>
    </source>
</evidence>
<evidence type="ECO:0000313" key="2">
    <source>
        <dbReference type="EMBL" id="KIJ45151.1"/>
    </source>
</evidence>
<gene>
    <name evidence="2" type="ORF">M422DRAFT_30001</name>
</gene>
<name>A0A0C9W2C0_SPHS4</name>
<organism evidence="2 3">
    <name type="scientific">Sphaerobolus stellatus (strain SS14)</name>
    <dbReference type="NCBI Taxonomy" id="990650"/>
    <lineage>
        <taxon>Eukaryota</taxon>
        <taxon>Fungi</taxon>
        <taxon>Dikarya</taxon>
        <taxon>Basidiomycota</taxon>
        <taxon>Agaricomycotina</taxon>
        <taxon>Agaricomycetes</taxon>
        <taxon>Phallomycetidae</taxon>
        <taxon>Geastrales</taxon>
        <taxon>Sphaerobolaceae</taxon>
        <taxon>Sphaerobolus</taxon>
    </lineage>
</organism>
<reference evidence="2 3" key="1">
    <citation type="submission" date="2014-06" db="EMBL/GenBank/DDBJ databases">
        <title>Evolutionary Origins and Diversification of the Mycorrhizal Mutualists.</title>
        <authorList>
            <consortium name="DOE Joint Genome Institute"/>
            <consortium name="Mycorrhizal Genomics Consortium"/>
            <person name="Kohler A."/>
            <person name="Kuo A."/>
            <person name="Nagy L.G."/>
            <person name="Floudas D."/>
            <person name="Copeland A."/>
            <person name="Barry K.W."/>
            <person name="Cichocki N."/>
            <person name="Veneault-Fourrey C."/>
            <person name="LaButti K."/>
            <person name="Lindquist E.A."/>
            <person name="Lipzen A."/>
            <person name="Lundell T."/>
            <person name="Morin E."/>
            <person name="Murat C."/>
            <person name="Riley R."/>
            <person name="Ohm R."/>
            <person name="Sun H."/>
            <person name="Tunlid A."/>
            <person name="Henrissat B."/>
            <person name="Grigoriev I.V."/>
            <person name="Hibbett D.S."/>
            <person name="Martin F."/>
        </authorList>
    </citation>
    <scope>NUCLEOTIDE SEQUENCE [LARGE SCALE GENOMIC DNA]</scope>
    <source>
        <strain evidence="2 3">SS14</strain>
    </source>
</reference>
<dbReference type="HOGENOM" id="CLU_2887281_0_0_1"/>
<dbReference type="EMBL" id="KN837113">
    <property type="protein sequence ID" value="KIJ45151.1"/>
    <property type="molecule type" value="Genomic_DNA"/>
</dbReference>
<proteinExistence type="predicted"/>
<dbReference type="Proteomes" id="UP000054279">
    <property type="component" value="Unassembled WGS sequence"/>
</dbReference>
<evidence type="ECO:0000313" key="3">
    <source>
        <dbReference type="Proteomes" id="UP000054279"/>
    </source>
</evidence>
<sequence length="63" mass="7379">MVSSDESPIGINQPDRMNVRRTRKPRRTQEAQYKQQHNNPTRTIHKPSQPDSNRISQIPNQSK</sequence>
<keyword evidence="3" id="KW-1185">Reference proteome</keyword>